<keyword evidence="3" id="KW-1185">Reference proteome</keyword>
<dbReference type="Proteomes" id="UP001144372">
    <property type="component" value="Unassembled WGS sequence"/>
</dbReference>
<name>A0A9W6FSZ3_9BACT</name>
<comment type="caution">
    <text evidence="2">The sequence shown here is derived from an EMBL/GenBank/DDBJ whole genome shotgun (WGS) entry which is preliminary data.</text>
</comment>
<dbReference type="AlphaFoldDB" id="A0A9W6FSZ3"/>
<protein>
    <submittedName>
        <fullName evidence="2">Cobalamin biosynthesis protein CobN</fullName>
    </submittedName>
</protein>
<dbReference type="InterPro" id="IPR003672">
    <property type="entry name" value="CobN/Mg_chltase"/>
</dbReference>
<dbReference type="Pfam" id="PF02514">
    <property type="entry name" value="CobN-Mg_chel"/>
    <property type="match status" value="1"/>
</dbReference>
<dbReference type="CDD" id="cd10150">
    <property type="entry name" value="CobN_like"/>
    <property type="match status" value="1"/>
</dbReference>
<dbReference type="EMBL" id="BSDR01000001">
    <property type="protein sequence ID" value="GLI34624.1"/>
    <property type="molecule type" value="Genomic_DNA"/>
</dbReference>
<evidence type="ECO:0000313" key="2">
    <source>
        <dbReference type="EMBL" id="GLI34624.1"/>
    </source>
</evidence>
<reference evidence="2" key="1">
    <citation type="submission" date="2022-12" db="EMBL/GenBank/DDBJ databases">
        <title>Reference genome sequencing for broad-spectrum identification of bacterial and archaeal isolates by mass spectrometry.</title>
        <authorList>
            <person name="Sekiguchi Y."/>
            <person name="Tourlousse D.M."/>
        </authorList>
    </citation>
    <scope>NUCLEOTIDE SEQUENCE</scope>
    <source>
        <strain evidence="2">ASRB1</strain>
    </source>
</reference>
<dbReference type="PANTHER" id="PTHR44119">
    <property type="entry name" value="MAGNESIUM-CHELATASE SUBUNIT CHLH, CHLOROPLASTIC"/>
    <property type="match status" value="1"/>
</dbReference>
<dbReference type="RefSeq" id="WP_281793995.1">
    <property type="nucleotide sequence ID" value="NZ_BSDR01000001.1"/>
</dbReference>
<proteinExistence type="predicted"/>
<evidence type="ECO:0000313" key="3">
    <source>
        <dbReference type="Proteomes" id="UP001144372"/>
    </source>
</evidence>
<organism evidence="2 3">
    <name type="scientific">Desulforhabdus amnigena</name>
    <dbReference type="NCBI Taxonomy" id="40218"/>
    <lineage>
        <taxon>Bacteria</taxon>
        <taxon>Pseudomonadati</taxon>
        <taxon>Thermodesulfobacteriota</taxon>
        <taxon>Syntrophobacteria</taxon>
        <taxon>Syntrophobacterales</taxon>
        <taxon>Syntrophobacteraceae</taxon>
        <taxon>Desulforhabdus</taxon>
    </lineage>
</organism>
<accession>A0A9W6FSZ3</accession>
<gene>
    <name evidence="2" type="ORF">DAMNIGENAA_20570</name>
</gene>
<evidence type="ECO:0000259" key="1">
    <source>
        <dbReference type="Pfam" id="PF02514"/>
    </source>
</evidence>
<feature type="domain" description="CobN/magnesium chelatase" evidence="1">
    <location>
        <begin position="101"/>
        <end position="1207"/>
    </location>
</feature>
<sequence>MNIVFVHTHMFHHQTWKRVADRLESEGIRLSIFPQQNAPLVLDMLAAGDTDLFLGELSQGLPAFKELTAAAEQARHRIGFGMEMPKGFSTLSEDVLSLFKSYIAKVSEENYYNGIKYLASQAGMDTAYEAVQPVKTHGIYHCDAPETFGDTASYLNWHEKHRGVSSDGNIVGMLCYHSQIVEGNTVEIDEVIHSLEDHGLVPLCVFCEGIPDSSLLPDRRYPWLSYFKTNGSHPEAVLNLLGGRFLARQQDVRHLQGLDVPVYQLIRNYTQTAGQWLEDPVGLSGHSLVYAVAQPEVAGIIEPTLVAALAIEISPADPASSRPFTPIEERIDTLCRRLKRLIRLRRLPNFQKRITFVLHNNPCKGVEATVGMATGLDAFQSLASVLQAMKSAGYDTGDAPANGKEILEMILQRKAVSEFRWTTVSEIVQKGGVLYRMGREEYETYLDSLPSEARERVLSEWGGFPGQGMVYREDGRDVLLITGLRFGKIKIMPQPKRGCYGSKCNGEVCRILHDPELPPPHHWLATYKYIRDTSDAVVHFGTGGSLEYLPGKRAALSERCFPALSVDDLPHIYLYVMNVPGEGLMAKRRAGAVMVDHLTPVYRPAEMDEETRRLEALLEQYFRASDMGEAARLDLIGKEMLPLMKRLKFVEKDDGGEDLQEKARLASRQIELTKRALAPDGMHILGTFPDATGRARMLTTILLHPSPELPDLQGITQKLEGGTGNVFEDGVEITQSILENLKPERLPDELLTRESFNGLADWCRNMDWQIRESRREIPQLLKALNGGYIEPGLSGSIYQGKTDALPTGRNFFATDVTMLPTRAAWEIGCKLADRLLSKFLDEEGRFPENIGINLWSSDAFKSDGEVCSQILYLLGVRPVWNAYGRVGKVEAIPLEELEIRVAGEKIVRRPRIDVTIQASGILRDMVMNFCELLDDAVLLVSRLDEPGEWNFIRKHTLEHMDALRSEMQDRLSESQIRRLASFRVFSSAPGTYGLGVGLALDASAWEDDKDLAEVYVNWGGYAYGSNKNAEGLKVYGMEVQDLLARQLSNIDVSFMKQSTAEYDILDCGCYAVFQGGMAAASRALGGKGPKLYWGDANQADTPDIRDFKEEIGRSARARLLNRKWIENMKRHGYQGAQDVSSRVNNLFKWSATSREVEKWVFDSVVESYILDRENLEWLREANPHALEELTRRLLEAHSRGLWEADPELLAEVQSAALTIEGDMEEMMGDVEGEFQGGKVEMLTSRNVEKWEPKWTFKKP</sequence>
<dbReference type="PANTHER" id="PTHR44119:SF7">
    <property type="entry name" value="MAGNESIUM CHELATASE SUBUNIT"/>
    <property type="match status" value="1"/>
</dbReference>